<dbReference type="InterPro" id="IPR010730">
    <property type="entry name" value="HET"/>
</dbReference>
<dbReference type="OrthoDB" id="270167at2759"/>
<feature type="domain" description="Heterokaryon incompatibility" evidence="1">
    <location>
        <begin position="184"/>
        <end position="344"/>
    </location>
</feature>
<dbReference type="PANTHER" id="PTHR24148:SF82">
    <property type="entry name" value="HETEROKARYON INCOMPATIBILITY DOMAIN-CONTAINING PROTEIN"/>
    <property type="match status" value="1"/>
</dbReference>
<gene>
    <name evidence="2" type="ORF">PDIGIT_LOCUS3794</name>
</gene>
<sequence>MERVGRRDVASTPPPLLYNSDWMKSNTCVGFAQSTRCFCATTRYISYILFWGRNMVALHTTPSMAVPDHPIHYTAVEQDCEFYHFDEDELDFSDLHVRYIEPAVTQQLLFPAHSRRQHSQTSSPLSVSNNNNDDDDDAEILLSTLAHLAPSVAKDFTPKPLFPSALPFKLIHDIYDPMGQDDSYIAMSYSWKKSNRATRKTVSPLGDLPFGWVRTVEQFPLPTSKGMFMAVLCERSEGEGLWFDQVCVDQENEVEKAGAIAAMGDVYRNARSVVVVLDDVEVERHEAGALQWWMRQWEGFQDHDVSIWRRERQEMNTALMEGDLVVLSFVERMLDSEWFRSAWCHLEMRMGRNRVFLCPIAGSENGISSIIRFTGSLLLRMLMLADKAASLAPSQRAQIQSLLRILRAPSAIRGKSSDNVGPSPGHCTEQNTSLSAHATSIVAATTDVFKLITRGDPRMPEHLRRLDANRDKISIALNITNTPLALISASPFQRPSIEDECLRKLLLLGLASRDPFALCTTGPPLCLHDGSMSWLSRPVPPVTSVTSLAPPPLARHDVENITQGSDGRAEYVQLDFTFLDLPHRSRPNPAFMSHVQRARDTIDICIQYRIRSHSTLWSNILSYTSQANPHHPRVPTLRNIFIQTLACAFECGLQWLLDIAAQQQGDPTPSSLNTIPAQLSLFQQSIQSLFTPSLPITHFLTTQHPSQIIPSLSFLLTILGQTISSGIPWASGANECSHGPLIVTLPSPQAQSPSNHAPPNKKAVLFAPFVYSKTLLVAVPKALSSSGYNDLSRAWVLTPKSLHTGGFEAVGGRGNAVRWVLRSKSVLAGERQFLEGLDRREGDESEGSGGRKVVHWIYGPGREDGGVF</sequence>
<dbReference type="EMBL" id="CAOQHR010000002">
    <property type="protein sequence ID" value="CAI6325733.1"/>
    <property type="molecule type" value="Genomic_DNA"/>
</dbReference>
<organism evidence="2 3">
    <name type="scientific">Periconia digitata</name>
    <dbReference type="NCBI Taxonomy" id="1303443"/>
    <lineage>
        <taxon>Eukaryota</taxon>
        <taxon>Fungi</taxon>
        <taxon>Dikarya</taxon>
        <taxon>Ascomycota</taxon>
        <taxon>Pezizomycotina</taxon>
        <taxon>Dothideomycetes</taxon>
        <taxon>Pleosporomycetidae</taxon>
        <taxon>Pleosporales</taxon>
        <taxon>Massarineae</taxon>
        <taxon>Periconiaceae</taxon>
        <taxon>Periconia</taxon>
    </lineage>
</organism>
<protein>
    <recommendedName>
        <fullName evidence="1">Heterokaryon incompatibility domain-containing protein</fullName>
    </recommendedName>
</protein>
<accession>A0A9W4U8G5</accession>
<reference evidence="2" key="1">
    <citation type="submission" date="2023-01" db="EMBL/GenBank/DDBJ databases">
        <authorList>
            <person name="Van Ghelder C."/>
            <person name="Rancurel C."/>
        </authorList>
    </citation>
    <scope>NUCLEOTIDE SEQUENCE</scope>
    <source>
        <strain evidence="2">CNCM I-4278</strain>
    </source>
</reference>
<dbReference type="PANTHER" id="PTHR24148">
    <property type="entry name" value="ANKYRIN REPEAT DOMAIN-CONTAINING PROTEIN 39 HOMOLOG-RELATED"/>
    <property type="match status" value="1"/>
</dbReference>
<dbReference type="AlphaFoldDB" id="A0A9W4U8G5"/>
<proteinExistence type="predicted"/>
<dbReference type="InterPro" id="IPR052895">
    <property type="entry name" value="HetReg/Transcr_Mod"/>
</dbReference>
<evidence type="ECO:0000313" key="3">
    <source>
        <dbReference type="Proteomes" id="UP001152607"/>
    </source>
</evidence>
<dbReference type="Pfam" id="PF06985">
    <property type="entry name" value="HET"/>
    <property type="match status" value="1"/>
</dbReference>
<dbReference type="Proteomes" id="UP001152607">
    <property type="component" value="Unassembled WGS sequence"/>
</dbReference>
<keyword evidence="3" id="KW-1185">Reference proteome</keyword>
<evidence type="ECO:0000313" key="2">
    <source>
        <dbReference type="EMBL" id="CAI6325733.1"/>
    </source>
</evidence>
<evidence type="ECO:0000259" key="1">
    <source>
        <dbReference type="Pfam" id="PF06985"/>
    </source>
</evidence>
<comment type="caution">
    <text evidence="2">The sequence shown here is derived from an EMBL/GenBank/DDBJ whole genome shotgun (WGS) entry which is preliminary data.</text>
</comment>
<name>A0A9W4U8G5_9PLEO</name>